<dbReference type="EMBL" id="JBHMBS010000002">
    <property type="protein sequence ID" value="MFB9674681.1"/>
    <property type="molecule type" value="Genomic_DNA"/>
</dbReference>
<reference evidence="4 5" key="1">
    <citation type="submission" date="2024-09" db="EMBL/GenBank/DDBJ databases">
        <authorList>
            <person name="Sun Q."/>
            <person name="Mori K."/>
        </authorList>
    </citation>
    <scope>NUCLEOTIDE SEQUENCE [LARGE SCALE GENOMIC DNA]</scope>
    <source>
        <strain evidence="4 5">JCM 3028</strain>
    </source>
</reference>
<name>A0ABV5T6Z8_9ACTN</name>
<feature type="domain" description="STAS" evidence="3">
    <location>
        <begin position="1"/>
        <end position="117"/>
    </location>
</feature>
<dbReference type="CDD" id="cd07043">
    <property type="entry name" value="STAS_anti-anti-sigma_factors"/>
    <property type="match status" value="1"/>
</dbReference>
<proteinExistence type="inferred from homology"/>
<evidence type="ECO:0000256" key="1">
    <source>
        <dbReference type="ARBA" id="ARBA00009013"/>
    </source>
</evidence>
<dbReference type="NCBIfam" id="TIGR00377">
    <property type="entry name" value="ant_ant_sig"/>
    <property type="match status" value="1"/>
</dbReference>
<sequence>MDLSTHAHPDWMVCDVAGEIDIFTAHALREHLLAALGRPGYRLLLDMSMVTAMDPSGVAVLLSTLRRAVRHGGTLRLIAPTPVVRGLLKVSGLSGKFAVSADLAGARIAEPLPAGVG</sequence>
<accession>A0ABV5T6Z8</accession>
<dbReference type="InterPro" id="IPR036513">
    <property type="entry name" value="STAS_dom_sf"/>
</dbReference>
<keyword evidence="5" id="KW-1185">Reference proteome</keyword>
<dbReference type="SUPFAM" id="SSF52091">
    <property type="entry name" value="SpoIIaa-like"/>
    <property type="match status" value="1"/>
</dbReference>
<evidence type="ECO:0000259" key="3">
    <source>
        <dbReference type="PROSITE" id="PS50801"/>
    </source>
</evidence>
<comment type="caution">
    <text evidence="4">The sequence shown here is derived from an EMBL/GenBank/DDBJ whole genome shotgun (WGS) entry which is preliminary data.</text>
</comment>
<organism evidence="4 5">
    <name type="scientific">Streptosporangium vulgare</name>
    <dbReference type="NCBI Taxonomy" id="46190"/>
    <lineage>
        <taxon>Bacteria</taxon>
        <taxon>Bacillati</taxon>
        <taxon>Actinomycetota</taxon>
        <taxon>Actinomycetes</taxon>
        <taxon>Streptosporangiales</taxon>
        <taxon>Streptosporangiaceae</taxon>
        <taxon>Streptosporangium</taxon>
    </lineage>
</organism>
<dbReference type="PANTHER" id="PTHR33495:SF2">
    <property type="entry name" value="ANTI-SIGMA FACTOR ANTAGONIST TM_1081-RELATED"/>
    <property type="match status" value="1"/>
</dbReference>
<dbReference type="PANTHER" id="PTHR33495">
    <property type="entry name" value="ANTI-SIGMA FACTOR ANTAGONIST TM_1081-RELATED-RELATED"/>
    <property type="match status" value="1"/>
</dbReference>
<protein>
    <recommendedName>
        <fullName evidence="2">Anti-sigma factor antagonist</fullName>
    </recommendedName>
</protein>
<dbReference type="Gene3D" id="3.30.750.24">
    <property type="entry name" value="STAS domain"/>
    <property type="match status" value="1"/>
</dbReference>
<dbReference type="RefSeq" id="WP_386154346.1">
    <property type="nucleotide sequence ID" value="NZ_JBHMBS010000002.1"/>
</dbReference>
<gene>
    <name evidence="4" type="ORF">ACFFRH_04200</name>
</gene>
<evidence type="ECO:0000313" key="5">
    <source>
        <dbReference type="Proteomes" id="UP001589610"/>
    </source>
</evidence>
<dbReference type="Pfam" id="PF01740">
    <property type="entry name" value="STAS"/>
    <property type="match status" value="1"/>
</dbReference>
<dbReference type="InterPro" id="IPR003658">
    <property type="entry name" value="Anti-sigma_ant"/>
</dbReference>
<dbReference type="PROSITE" id="PS50801">
    <property type="entry name" value="STAS"/>
    <property type="match status" value="1"/>
</dbReference>
<dbReference type="InterPro" id="IPR002645">
    <property type="entry name" value="STAS_dom"/>
</dbReference>
<evidence type="ECO:0000256" key="2">
    <source>
        <dbReference type="RuleBase" id="RU003749"/>
    </source>
</evidence>
<comment type="similarity">
    <text evidence="1 2">Belongs to the anti-sigma-factor antagonist family.</text>
</comment>
<dbReference type="Proteomes" id="UP001589610">
    <property type="component" value="Unassembled WGS sequence"/>
</dbReference>
<evidence type="ECO:0000313" key="4">
    <source>
        <dbReference type="EMBL" id="MFB9674681.1"/>
    </source>
</evidence>